<dbReference type="SMART" id="SM00851">
    <property type="entry name" value="MGS"/>
    <property type="match status" value="1"/>
</dbReference>
<dbReference type="PIRSF" id="PIRSF006614">
    <property type="entry name" value="Methylglyox_syn"/>
    <property type="match status" value="1"/>
</dbReference>
<dbReference type="eggNOG" id="COG1803">
    <property type="taxonomic scope" value="Bacteria"/>
</dbReference>
<feature type="binding site" evidence="2">
    <location>
        <position position="23"/>
    </location>
    <ligand>
        <name>substrate</name>
    </ligand>
</feature>
<evidence type="ECO:0000256" key="1">
    <source>
        <dbReference type="ARBA" id="ARBA00006287"/>
    </source>
</evidence>
<dbReference type="InterPro" id="IPR036914">
    <property type="entry name" value="MGS-like_dom_sf"/>
</dbReference>
<dbReference type="PROSITE" id="PS01335">
    <property type="entry name" value="METHYLGLYOXAL_SYNTH"/>
    <property type="match status" value="1"/>
</dbReference>
<evidence type="ECO:0000259" key="4">
    <source>
        <dbReference type="PROSITE" id="PS51855"/>
    </source>
</evidence>
<sequence length="153" mass="17275">MQSRNIEMEERKAIALVAHDNRKRALIEWVEKHKDELAKHRLYATGTTGNRLSQQLGLPIETLLSGPMGGDQQLGARIAEGGIDLLIFFWDPLDAQPHDPDVKALLRIAAVWNIPVACNEASADFMFSSRYLNQPYSRRVPDYEAYLKARTGN</sequence>
<comment type="catalytic activity">
    <reaction evidence="2">
        <text>dihydroxyacetone phosphate = methylglyoxal + phosphate</text>
        <dbReference type="Rhea" id="RHEA:17937"/>
        <dbReference type="ChEBI" id="CHEBI:17158"/>
        <dbReference type="ChEBI" id="CHEBI:43474"/>
        <dbReference type="ChEBI" id="CHEBI:57642"/>
        <dbReference type="EC" id="4.2.3.3"/>
    </reaction>
</comment>
<feature type="binding site" evidence="2">
    <location>
        <begin position="65"/>
        <end position="66"/>
    </location>
    <ligand>
        <name>substrate</name>
    </ligand>
</feature>
<dbReference type="EC" id="4.2.3.3" evidence="2"/>
<gene>
    <name evidence="2" type="primary">mgsA</name>
    <name evidence="5" type="ORF">ADIMK_0073</name>
</gene>
<dbReference type="NCBIfam" id="NF003559">
    <property type="entry name" value="PRK05234.1"/>
    <property type="match status" value="1"/>
</dbReference>
<accession>A0A081G4Q6</accession>
<comment type="function">
    <text evidence="2">Catalyzes the formation of methylglyoxal from dihydroxyacetone phosphate.</text>
</comment>
<dbReference type="STRING" id="1232683.ADIMK_0073"/>
<dbReference type="HAMAP" id="MF_00549">
    <property type="entry name" value="Methylglyoxal_synth"/>
    <property type="match status" value="1"/>
</dbReference>
<feature type="binding site" evidence="2">
    <location>
        <position position="98"/>
    </location>
    <ligand>
        <name>substrate</name>
    </ligand>
</feature>
<evidence type="ECO:0000313" key="6">
    <source>
        <dbReference type="Proteomes" id="UP000028252"/>
    </source>
</evidence>
<comment type="caution">
    <text evidence="5">The sequence shown here is derived from an EMBL/GenBank/DDBJ whole genome shotgun (WGS) entry which is preliminary data.</text>
</comment>
<protein>
    <recommendedName>
        <fullName evidence="2">Methylglyoxal synthase</fullName>
        <shortName evidence="2">MGS</shortName>
        <ecNumber evidence="2">4.2.3.3</ecNumber>
    </recommendedName>
</protein>
<dbReference type="GO" id="GO:0005829">
    <property type="term" value="C:cytosol"/>
    <property type="evidence" value="ECO:0007669"/>
    <property type="project" value="TreeGrafter"/>
</dbReference>
<dbReference type="PANTHER" id="PTHR30492">
    <property type="entry name" value="METHYLGLYOXAL SYNTHASE"/>
    <property type="match status" value="1"/>
</dbReference>
<dbReference type="Proteomes" id="UP000028252">
    <property type="component" value="Unassembled WGS sequence"/>
</dbReference>
<evidence type="ECO:0000313" key="5">
    <source>
        <dbReference type="EMBL" id="KEA65761.1"/>
    </source>
</evidence>
<dbReference type="InterPro" id="IPR011607">
    <property type="entry name" value="MGS-like_dom"/>
</dbReference>
<name>A0A081G4Q6_9GAMM</name>
<dbReference type="GO" id="GO:0019242">
    <property type="term" value="P:methylglyoxal biosynthetic process"/>
    <property type="evidence" value="ECO:0007669"/>
    <property type="project" value="UniProtKB-UniRule"/>
</dbReference>
<reference evidence="5 6" key="1">
    <citation type="submission" date="2014-04" db="EMBL/GenBank/DDBJ databases">
        <title>Marinobacterium kochiensis sp. nov., isolated from sediment sample collected from Kochi backwaters in Kerala, India.</title>
        <authorList>
            <person name="Singh A."/>
            <person name="Pinnaka A.K."/>
        </authorList>
    </citation>
    <scope>NUCLEOTIDE SEQUENCE [LARGE SCALE GENOMIC DNA]</scope>
    <source>
        <strain evidence="5 6">AK27</strain>
    </source>
</reference>
<dbReference type="PROSITE" id="PS51855">
    <property type="entry name" value="MGS"/>
    <property type="match status" value="1"/>
</dbReference>
<keyword evidence="2 5" id="KW-0456">Lyase</keyword>
<dbReference type="AlphaFoldDB" id="A0A081G4Q6"/>
<feature type="binding site" evidence="2">
    <location>
        <begin position="45"/>
        <end position="48"/>
    </location>
    <ligand>
        <name>substrate</name>
    </ligand>
</feature>
<dbReference type="InterPro" id="IPR004363">
    <property type="entry name" value="Methylgl_synth"/>
</dbReference>
<dbReference type="Gene3D" id="3.40.50.1380">
    <property type="entry name" value="Methylglyoxal synthase-like domain"/>
    <property type="match status" value="1"/>
</dbReference>
<dbReference type="SUPFAM" id="SSF52335">
    <property type="entry name" value="Methylglyoxal synthase-like"/>
    <property type="match status" value="1"/>
</dbReference>
<dbReference type="Pfam" id="PF02142">
    <property type="entry name" value="MGS"/>
    <property type="match status" value="1"/>
</dbReference>
<dbReference type="RefSeq" id="WP_036182290.1">
    <property type="nucleotide sequence ID" value="NZ_JMQN01000004.1"/>
</dbReference>
<dbReference type="CDD" id="cd01422">
    <property type="entry name" value="MGS"/>
    <property type="match status" value="1"/>
</dbReference>
<dbReference type="PATRIC" id="fig|1232683.4.peg.73"/>
<dbReference type="NCBIfam" id="TIGR00160">
    <property type="entry name" value="MGSA"/>
    <property type="match status" value="1"/>
</dbReference>
<dbReference type="EMBL" id="JMQN01000004">
    <property type="protein sequence ID" value="KEA65761.1"/>
    <property type="molecule type" value="Genomic_DNA"/>
</dbReference>
<feature type="binding site" evidence="2">
    <location>
        <position position="19"/>
    </location>
    <ligand>
        <name>substrate</name>
    </ligand>
</feature>
<feature type="active site" description="Proton donor/acceptor" evidence="2 3">
    <location>
        <position position="71"/>
    </location>
</feature>
<comment type="similarity">
    <text evidence="1 2">Belongs to the methylglyoxal synthase family.</text>
</comment>
<proteinExistence type="inferred from homology"/>
<evidence type="ECO:0000256" key="3">
    <source>
        <dbReference type="PIRSR" id="PIRSR006614-1"/>
    </source>
</evidence>
<dbReference type="OrthoDB" id="9787147at2"/>
<evidence type="ECO:0000256" key="2">
    <source>
        <dbReference type="HAMAP-Rule" id="MF_00549"/>
    </source>
</evidence>
<organism evidence="5 6">
    <name type="scientific">Marinobacterium lacunae</name>
    <dbReference type="NCBI Taxonomy" id="1232683"/>
    <lineage>
        <taxon>Bacteria</taxon>
        <taxon>Pseudomonadati</taxon>
        <taxon>Pseudomonadota</taxon>
        <taxon>Gammaproteobacteria</taxon>
        <taxon>Oceanospirillales</taxon>
        <taxon>Oceanospirillaceae</taxon>
        <taxon>Marinobacterium</taxon>
    </lineage>
</organism>
<keyword evidence="6" id="KW-1185">Reference proteome</keyword>
<dbReference type="InterPro" id="IPR018148">
    <property type="entry name" value="Methylglyoxal_synth_AS"/>
</dbReference>
<feature type="domain" description="MGS-like" evidence="4">
    <location>
        <begin position="6"/>
        <end position="153"/>
    </location>
</feature>
<dbReference type="GO" id="GO:0008929">
    <property type="term" value="F:methylglyoxal synthase activity"/>
    <property type="evidence" value="ECO:0007669"/>
    <property type="project" value="UniProtKB-UniRule"/>
</dbReference>
<dbReference type="PANTHER" id="PTHR30492:SF0">
    <property type="entry name" value="METHYLGLYOXAL SYNTHASE"/>
    <property type="match status" value="1"/>
</dbReference>